<dbReference type="EMBL" id="KU245542">
    <property type="protein sequence ID" value="ALT58036.1"/>
    <property type="molecule type" value="Genomic_DNA"/>
</dbReference>
<keyword evidence="2" id="KW-1185">Reference proteome</keyword>
<evidence type="ECO:0000313" key="2">
    <source>
        <dbReference type="Proteomes" id="UP000224832"/>
    </source>
</evidence>
<reference evidence="1 2" key="1">
    <citation type="submission" date="2015-12" db="EMBL/GenBank/DDBJ databases">
        <title>In silico genomic study of Pseudomonas phage SM1.</title>
        <authorList>
            <person name="Zawawi N.A.M."/>
            <person name="Mat-Arip Y."/>
            <person name="Wan-Jauhari W.K."/>
            <person name="Fauzi A.A."/>
            <person name="Yee F.J."/>
        </authorList>
    </citation>
    <scope>NUCLEOTIDE SEQUENCE [LARGE SCALE GENOMIC DNA]</scope>
</reference>
<organism evidence="1 2">
    <name type="scientific">Pseudomonas phage SM1</name>
    <dbReference type="NCBI Taxonomy" id="1772332"/>
    <lineage>
        <taxon>Viruses</taxon>
        <taxon>Duplodnaviria</taxon>
        <taxon>Heunggongvirae</taxon>
        <taxon>Uroviricota</taxon>
        <taxon>Caudoviricetes</taxon>
        <taxon>Samunavirus</taxon>
        <taxon>Samunavirus SM1</taxon>
    </lineage>
</organism>
<evidence type="ECO:0000313" key="1">
    <source>
        <dbReference type="EMBL" id="ALT58036.1"/>
    </source>
</evidence>
<sequence length="62" mass="7183">MLPEPYLEETSSGYHVYSRGELEVIAAVLSEHAQTFANACRTHTHVWHQIQQRISAYRAERL</sequence>
<name>A0A0U3ECP4_9CAUD</name>
<gene>
    <name evidence="1" type="ORF">SM1_044</name>
</gene>
<proteinExistence type="predicted"/>
<dbReference type="Proteomes" id="UP000224832">
    <property type="component" value="Segment"/>
</dbReference>
<protein>
    <submittedName>
        <fullName evidence="1">Uncharacterized protein</fullName>
    </submittedName>
</protein>
<accession>A0A0U3ECP4</accession>